<dbReference type="SMART" id="SM00342">
    <property type="entry name" value="HTH_ARAC"/>
    <property type="match status" value="1"/>
</dbReference>
<dbReference type="KEGG" id="aue:C5O00_12800"/>
<keyword evidence="7" id="KW-1185">Reference proteome</keyword>
<protein>
    <recommendedName>
        <fullName evidence="5">HTH araC/xylS-type domain-containing protein</fullName>
    </recommendedName>
</protein>
<dbReference type="PROSITE" id="PS01124">
    <property type="entry name" value="HTH_ARAC_FAMILY_2"/>
    <property type="match status" value="1"/>
</dbReference>
<dbReference type="InterPro" id="IPR009057">
    <property type="entry name" value="Homeodomain-like_sf"/>
</dbReference>
<dbReference type="SUPFAM" id="SSF46689">
    <property type="entry name" value="Homeodomain-like"/>
    <property type="match status" value="1"/>
</dbReference>
<keyword evidence="4" id="KW-0812">Transmembrane</keyword>
<keyword evidence="2" id="KW-0238">DNA-binding</keyword>
<evidence type="ECO:0000256" key="1">
    <source>
        <dbReference type="ARBA" id="ARBA00023015"/>
    </source>
</evidence>
<feature type="transmembrane region" description="Helical" evidence="4">
    <location>
        <begin position="132"/>
        <end position="152"/>
    </location>
</feature>
<dbReference type="AlphaFoldDB" id="A0A2S0HZI6"/>
<dbReference type="Gene3D" id="1.10.10.60">
    <property type="entry name" value="Homeodomain-like"/>
    <property type="match status" value="2"/>
</dbReference>
<dbReference type="GO" id="GO:0043565">
    <property type="term" value="F:sequence-specific DNA binding"/>
    <property type="evidence" value="ECO:0007669"/>
    <property type="project" value="InterPro"/>
</dbReference>
<feature type="domain" description="HTH araC/xylS-type" evidence="5">
    <location>
        <begin position="9"/>
        <end position="108"/>
    </location>
</feature>
<dbReference type="PANTHER" id="PTHR43280">
    <property type="entry name" value="ARAC-FAMILY TRANSCRIPTIONAL REGULATOR"/>
    <property type="match status" value="1"/>
</dbReference>
<dbReference type="Proteomes" id="UP000238442">
    <property type="component" value="Chromosome"/>
</dbReference>
<keyword evidence="4" id="KW-1133">Transmembrane helix</keyword>
<dbReference type="InterPro" id="IPR011990">
    <property type="entry name" value="TPR-like_helical_dom_sf"/>
</dbReference>
<name>A0A2S0HZI6_9FLAO</name>
<reference evidence="6 7" key="1">
    <citation type="submission" date="2018-02" db="EMBL/GenBank/DDBJ databases">
        <title>Genomic analysis of the strain RR4-38 isolated from a seawater recirculating aquaculture system.</title>
        <authorList>
            <person name="Kim Y.-S."/>
            <person name="Jang Y.H."/>
            <person name="Kim K.-H."/>
        </authorList>
    </citation>
    <scope>NUCLEOTIDE SEQUENCE [LARGE SCALE GENOMIC DNA]</scope>
    <source>
        <strain evidence="6 7">RR4-38</strain>
    </source>
</reference>
<dbReference type="RefSeq" id="WP_105217224.1">
    <property type="nucleotide sequence ID" value="NZ_CP027062.1"/>
</dbReference>
<dbReference type="PANTHER" id="PTHR43280:SF28">
    <property type="entry name" value="HTH-TYPE TRANSCRIPTIONAL ACTIVATOR RHAS"/>
    <property type="match status" value="1"/>
</dbReference>
<evidence type="ECO:0000256" key="4">
    <source>
        <dbReference type="SAM" id="Phobius"/>
    </source>
</evidence>
<dbReference type="GO" id="GO:0003700">
    <property type="term" value="F:DNA-binding transcription factor activity"/>
    <property type="evidence" value="ECO:0007669"/>
    <property type="project" value="InterPro"/>
</dbReference>
<organism evidence="6 7">
    <name type="scientific">Pukyongia salina</name>
    <dbReference type="NCBI Taxonomy" id="2094025"/>
    <lineage>
        <taxon>Bacteria</taxon>
        <taxon>Pseudomonadati</taxon>
        <taxon>Bacteroidota</taxon>
        <taxon>Flavobacteriia</taxon>
        <taxon>Flavobacteriales</taxon>
        <taxon>Flavobacteriaceae</taxon>
        <taxon>Pukyongia</taxon>
    </lineage>
</organism>
<keyword evidence="3" id="KW-0804">Transcription</keyword>
<dbReference type="OrthoDB" id="9779074at2"/>
<gene>
    <name evidence="6" type="ORF">C5O00_12800</name>
</gene>
<dbReference type="Gene3D" id="1.25.40.10">
    <property type="entry name" value="Tetratricopeptide repeat domain"/>
    <property type="match status" value="1"/>
</dbReference>
<keyword evidence="4" id="KW-0472">Membrane</keyword>
<dbReference type="InterPro" id="IPR018060">
    <property type="entry name" value="HTH_AraC"/>
</dbReference>
<keyword evidence="1" id="KW-0805">Transcription regulation</keyword>
<dbReference type="EMBL" id="CP027062">
    <property type="protein sequence ID" value="AVI51984.1"/>
    <property type="molecule type" value="Genomic_DNA"/>
</dbReference>
<evidence type="ECO:0000259" key="5">
    <source>
        <dbReference type="PROSITE" id="PS01124"/>
    </source>
</evidence>
<evidence type="ECO:0000256" key="2">
    <source>
        <dbReference type="ARBA" id="ARBA00023125"/>
    </source>
</evidence>
<dbReference type="SUPFAM" id="SSF48452">
    <property type="entry name" value="TPR-like"/>
    <property type="match status" value="1"/>
</dbReference>
<proteinExistence type="predicted"/>
<evidence type="ECO:0000256" key="3">
    <source>
        <dbReference type="ARBA" id="ARBA00023163"/>
    </source>
</evidence>
<evidence type="ECO:0000313" key="6">
    <source>
        <dbReference type="EMBL" id="AVI51984.1"/>
    </source>
</evidence>
<dbReference type="Pfam" id="PF12833">
    <property type="entry name" value="HTH_18"/>
    <property type="match status" value="1"/>
</dbReference>
<sequence length="645" mass="74485">MVTSNSFIEKLKAIVLANYTNEHFGVSDLVDQFGMSRSQLHRKLKVATGQSVSQFIREIRLDEALKLLQNEDVTASEAAYQVGFNSPTYFNTCFNDYFGYPPGEVKHQMALRAANGASDTSLEKPATTNKRLLAWLLIISVLVISYFIFRYFQQDSPDTAVVSSEKLKSIAVLPFKNWSGDPELEYVSDGMTDAVITRLSKISEMDKVVPFSTVINYKNSEKNTETIAKELNVEYILEGNFKLSGDKVMSNLNLIEVATNNFIWTLEYSGQWKADEIFEMQADVAENVAENMAVNVSTNEKTEINSRPTSNEEAYRLFLKAEDQFYRLNQYGMENSVKLYKEAIALDSSFVDPYVGLGRTYNVSGLVWGLLPEQEAWKQAKKYFKMALERDTLGAGYNSEIIEFQLVGGAFYYEYDIKNAELQYQNTLLRKDKLNYRDYGFDYSRKTGRFDYSMKLIEREIKRYPVVGDGHMQRAFILFMLGDKKSAIEQLSALDPFYQDNYFYLLETSKWYFYMGETNKSATHLDVLLKKYEDRPPIVHWLMAIHADLQKDSTKLNSSLNQLNLQYKNGNSGSPAWFLALYYCHIKDYDKTFQWLNRSYNNREVEMTWLMQEPMLQPLTDDPRYIELYNKVGFNVIKPLPAIAD</sequence>
<accession>A0A2S0HZI6</accession>
<evidence type="ECO:0000313" key="7">
    <source>
        <dbReference type="Proteomes" id="UP000238442"/>
    </source>
</evidence>